<proteinExistence type="predicted"/>
<reference evidence="2" key="1">
    <citation type="submission" date="2013-11" db="EMBL/GenBank/DDBJ databases">
        <title>Genome sequence of the fusiform rust pathogen reveals effectors for host alternation and coevolution with pine.</title>
        <authorList>
            <consortium name="DOE Joint Genome Institute"/>
            <person name="Smith K."/>
            <person name="Pendleton A."/>
            <person name="Kubisiak T."/>
            <person name="Anderson C."/>
            <person name="Salamov A."/>
            <person name="Aerts A."/>
            <person name="Riley R."/>
            <person name="Clum A."/>
            <person name="Lindquist E."/>
            <person name="Ence D."/>
            <person name="Campbell M."/>
            <person name="Kronenberg Z."/>
            <person name="Feau N."/>
            <person name="Dhillon B."/>
            <person name="Hamelin R."/>
            <person name="Burleigh J."/>
            <person name="Smith J."/>
            <person name="Yandell M."/>
            <person name="Nelson C."/>
            <person name="Grigoriev I."/>
            <person name="Davis J."/>
        </authorList>
    </citation>
    <scope>NUCLEOTIDE SEQUENCE</scope>
    <source>
        <strain evidence="2">G11</strain>
    </source>
</reference>
<keyword evidence="3" id="KW-1185">Reference proteome</keyword>
<evidence type="ECO:0000313" key="3">
    <source>
        <dbReference type="Proteomes" id="UP000886653"/>
    </source>
</evidence>
<organism evidence="2 3">
    <name type="scientific">Cronartium quercuum f. sp. fusiforme G11</name>
    <dbReference type="NCBI Taxonomy" id="708437"/>
    <lineage>
        <taxon>Eukaryota</taxon>
        <taxon>Fungi</taxon>
        <taxon>Dikarya</taxon>
        <taxon>Basidiomycota</taxon>
        <taxon>Pucciniomycotina</taxon>
        <taxon>Pucciniomycetes</taxon>
        <taxon>Pucciniales</taxon>
        <taxon>Coleosporiaceae</taxon>
        <taxon>Cronartium</taxon>
    </lineage>
</organism>
<accession>A0A9P6T776</accession>
<protein>
    <submittedName>
        <fullName evidence="2">Uncharacterized protein</fullName>
    </submittedName>
</protein>
<dbReference type="AlphaFoldDB" id="A0A9P6T776"/>
<evidence type="ECO:0000313" key="2">
    <source>
        <dbReference type="EMBL" id="KAG0141219.1"/>
    </source>
</evidence>
<comment type="caution">
    <text evidence="2">The sequence shown here is derived from an EMBL/GenBank/DDBJ whole genome shotgun (WGS) entry which is preliminary data.</text>
</comment>
<dbReference type="Proteomes" id="UP000886653">
    <property type="component" value="Unassembled WGS sequence"/>
</dbReference>
<evidence type="ECO:0000256" key="1">
    <source>
        <dbReference type="SAM" id="MobiDB-lite"/>
    </source>
</evidence>
<sequence>MCHWGGALSEPDLDLCGSIKSTVAIPSSFSGTSLSHPHPSATSFSTSYNSSDTDQW</sequence>
<feature type="region of interest" description="Disordered" evidence="1">
    <location>
        <begin position="30"/>
        <end position="56"/>
    </location>
</feature>
<dbReference type="EMBL" id="MU167396">
    <property type="protein sequence ID" value="KAG0141219.1"/>
    <property type="molecule type" value="Genomic_DNA"/>
</dbReference>
<gene>
    <name evidence="2" type="ORF">CROQUDRAFT_99042</name>
</gene>
<name>A0A9P6T776_9BASI</name>
<feature type="compositionally biased region" description="Low complexity" evidence="1">
    <location>
        <begin position="40"/>
        <end position="56"/>
    </location>
</feature>